<dbReference type="Proteomes" id="UP000822688">
    <property type="component" value="Chromosome 10"/>
</dbReference>
<dbReference type="OrthoDB" id="1936312at2759"/>
<dbReference type="EMBL" id="CM026431">
    <property type="protein sequence ID" value="KAG0559237.1"/>
    <property type="molecule type" value="Genomic_DNA"/>
</dbReference>
<gene>
    <name evidence="1" type="ORF">KC19_10G089600</name>
</gene>
<comment type="caution">
    <text evidence="1">The sequence shown here is derived from an EMBL/GenBank/DDBJ whole genome shotgun (WGS) entry which is preliminary data.</text>
</comment>
<keyword evidence="2" id="KW-1185">Reference proteome</keyword>
<evidence type="ECO:0000313" key="1">
    <source>
        <dbReference type="EMBL" id="KAG0559237.1"/>
    </source>
</evidence>
<organism evidence="1 2">
    <name type="scientific">Ceratodon purpureus</name>
    <name type="common">Fire moss</name>
    <name type="synonym">Dicranum purpureum</name>
    <dbReference type="NCBI Taxonomy" id="3225"/>
    <lineage>
        <taxon>Eukaryota</taxon>
        <taxon>Viridiplantae</taxon>
        <taxon>Streptophyta</taxon>
        <taxon>Embryophyta</taxon>
        <taxon>Bryophyta</taxon>
        <taxon>Bryophytina</taxon>
        <taxon>Bryopsida</taxon>
        <taxon>Dicranidae</taxon>
        <taxon>Pseudoditrichales</taxon>
        <taxon>Ditrichaceae</taxon>
        <taxon>Ceratodon</taxon>
    </lineage>
</organism>
<dbReference type="PANTHER" id="PTHR34677">
    <property type="match status" value="1"/>
</dbReference>
<proteinExistence type="predicted"/>
<evidence type="ECO:0000313" key="2">
    <source>
        <dbReference type="Proteomes" id="UP000822688"/>
    </source>
</evidence>
<reference evidence="1" key="1">
    <citation type="submission" date="2020-06" db="EMBL/GenBank/DDBJ databases">
        <title>WGS assembly of Ceratodon purpureus strain R40.</title>
        <authorList>
            <person name="Carey S.B."/>
            <person name="Jenkins J."/>
            <person name="Shu S."/>
            <person name="Lovell J.T."/>
            <person name="Sreedasyam A."/>
            <person name="Maumus F."/>
            <person name="Tiley G.P."/>
            <person name="Fernandez-Pozo N."/>
            <person name="Barry K."/>
            <person name="Chen C."/>
            <person name="Wang M."/>
            <person name="Lipzen A."/>
            <person name="Daum C."/>
            <person name="Saski C.A."/>
            <person name="Payton A.C."/>
            <person name="Mcbreen J.C."/>
            <person name="Conrad R.E."/>
            <person name="Kollar L.M."/>
            <person name="Olsson S."/>
            <person name="Huttunen S."/>
            <person name="Landis J.B."/>
            <person name="Wickett N.J."/>
            <person name="Johnson M.G."/>
            <person name="Rensing S.A."/>
            <person name="Grimwood J."/>
            <person name="Schmutz J."/>
            <person name="Mcdaniel S.F."/>
        </authorList>
    </citation>
    <scope>NUCLEOTIDE SEQUENCE</scope>
    <source>
        <strain evidence="1">R40</strain>
    </source>
</reference>
<dbReference type="AlphaFoldDB" id="A0A8T0GL10"/>
<dbReference type="PANTHER" id="PTHR34677:SF3">
    <property type="entry name" value="BACTERIAL IG-LIKE DOMAIN-CONTAINING PROTEIN"/>
    <property type="match status" value="1"/>
</dbReference>
<sequence>MWTTIPDFDIAIGSGHQTIGSNKISDHRIYLDFNEPITTTAEGLLALLNVSDGILSATHRNTAANRRFGYVLRNIDKVSVVTISVPGNAVPSRSGTVVPKSSSTTFLFDT</sequence>
<protein>
    <submittedName>
        <fullName evidence="1">Uncharacterized protein</fullName>
    </submittedName>
</protein>
<accession>A0A8T0GL10</accession>
<name>A0A8T0GL10_CERPU</name>